<name>A0A5B8RRI4_9BURK</name>
<dbReference type="RefSeq" id="WP_146911774.1">
    <property type="nucleotide sequence ID" value="NZ_CP042344.1"/>
</dbReference>
<dbReference type="InterPro" id="IPR005572">
    <property type="entry name" value="Anti-sigma_E_RseA_N"/>
</dbReference>
<keyword evidence="3" id="KW-1185">Reference proteome</keyword>
<dbReference type="PANTHER" id="PTHR38104">
    <property type="match status" value="1"/>
</dbReference>
<evidence type="ECO:0000259" key="1">
    <source>
        <dbReference type="Pfam" id="PF03872"/>
    </source>
</evidence>
<dbReference type="GO" id="GO:0016989">
    <property type="term" value="F:sigma factor antagonist activity"/>
    <property type="evidence" value="ECO:0007669"/>
    <property type="project" value="InterPro"/>
</dbReference>
<organism evidence="2 3">
    <name type="scientific">Comamonas flocculans</name>
    <dbReference type="NCBI Taxonomy" id="2597701"/>
    <lineage>
        <taxon>Bacteria</taxon>
        <taxon>Pseudomonadati</taxon>
        <taxon>Pseudomonadota</taxon>
        <taxon>Betaproteobacteria</taxon>
        <taxon>Burkholderiales</taxon>
        <taxon>Comamonadaceae</taxon>
        <taxon>Comamonas</taxon>
    </lineage>
</organism>
<dbReference type="InterPro" id="IPR036147">
    <property type="entry name" value="Anti-sigma_E_RseA_N_sf"/>
</dbReference>
<dbReference type="Gene3D" id="1.10.10.880">
    <property type="entry name" value="Anti sigma-E protein RseA, N-terminal domain"/>
    <property type="match status" value="1"/>
</dbReference>
<dbReference type="AlphaFoldDB" id="A0A5B8RRI4"/>
<dbReference type="Pfam" id="PF03872">
    <property type="entry name" value="RseA_N"/>
    <property type="match status" value="1"/>
</dbReference>
<evidence type="ECO:0000313" key="3">
    <source>
        <dbReference type="Proteomes" id="UP000321199"/>
    </source>
</evidence>
<proteinExistence type="predicted"/>
<dbReference type="OrthoDB" id="8561243at2"/>
<sequence length="201" mass="21379">MNEQDAMYERLSALADGELAEHECAEVLAYAGTEPGRATWQAYHVIGDAMRGVPVAPMLDASMLQRLRAQLAQETLVHGPHAVAAPVARLAQPQREAANAPLWHWRLAAGFASLTAAVALGWTAYANLGGAQQGAQLAQAQIPAAGAPATVASALVVNEQNIIRDPRLDEIMRQTGRNSGMSVIMREPLFRNASLEAGARP</sequence>
<dbReference type="InterPro" id="IPR052383">
    <property type="entry name" value="Anti-sigma-E_RseA-like"/>
</dbReference>
<accession>A0A5B8RRI4</accession>
<feature type="domain" description="Anti sigma-E protein RseA N-terminal" evidence="1">
    <location>
        <begin position="9"/>
        <end position="87"/>
    </location>
</feature>
<protein>
    <submittedName>
        <fullName evidence="2">Anti-anti-sigma factor</fullName>
    </submittedName>
</protein>
<dbReference type="PANTHER" id="PTHR38104:SF1">
    <property type="entry name" value="ANTI-SIGMA-E FACTOR RSEA"/>
    <property type="match status" value="1"/>
</dbReference>
<reference evidence="2 3" key="1">
    <citation type="submission" date="2019-07" db="EMBL/GenBank/DDBJ databases">
        <title>Complete genome sequence of Comamonas sp. NLF 7-7 isolated from livestock.</title>
        <authorList>
            <person name="Kim D.H."/>
            <person name="Kim J.G."/>
        </authorList>
    </citation>
    <scope>NUCLEOTIDE SEQUENCE [LARGE SCALE GENOMIC DNA]</scope>
    <source>
        <strain evidence="2 3">NLF 7-7</strain>
    </source>
</reference>
<evidence type="ECO:0000313" key="2">
    <source>
        <dbReference type="EMBL" id="QEA12180.1"/>
    </source>
</evidence>
<dbReference type="SUPFAM" id="SSF89069">
    <property type="entry name" value="N-terminal, cytoplasmic domain of anti-sigmaE factor RseA"/>
    <property type="match status" value="1"/>
</dbReference>
<dbReference type="Proteomes" id="UP000321199">
    <property type="component" value="Chromosome"/>
</dbReference>
<dbReference type="KEGG" id="cof:FOZ74_03535"/>
<dbReference type="EMBL" id="CP042344">
    <property type="protein sequence ID" value="QEA12180.1"/>
    <property type="molecule type" value="Genomic_DNA"/>
</dbReference>
<dbReference type="CDD" id="cd16328">
    <property type="entry name" value="RseA_N"/>
    <property type="match status" value="1"/>
</dbReference>
<gene>
    <name evidence="2" type="ORF">FOZ74_03535</name>
</gene>